<evidence type="ECO:0000313" key="1">
    <source>
        <dbReference type="Proteomes" id="UP000515121"/>
    </source>
</evidence>
<dbReference type="SUPFAM" id="SSF81383">
    <property type="entry name" value="F-box domain"/>
    <property type="match status" value="1"/>
</dbReference>
<protein>
    <submittedName>
        <fullName evidence="2">F-box protein At3g16210</fullName>
    </submittedName>
</protein>
<dbReference type="KEGG" id="dzi:111300958"/>
<name>A0A6P5ZHA4_DURZI</name>
<dbReference type="PANTHER" id="PTHR31672:SF13">
    <property type="entry name" value="F-BOX PROTEIN CPR30-LIKE"/>
    <property type="match status" value="1"/>
</dbReference>
<reference evidence="2" key="1">
    <citation type="submission" date="2025-08" db="UniProtKB">
        <authorList>
            <consortium name="RefSeq"/>
        </authorList>
    </citation>
    <scope>IDENTIFICATION</scope>
    <source>
        <tissue evidence="2">Fruit stalk</tissue>
    </source>
</reference>
<dbReference type="RefSeq" id="XP_022752243.1">
    <property type="nucleotide sequence ID" value="XM_022896508.1"/>
</dbReference>
<dbReference type="GeneID" id="111300958"/>
<dbReference type="InterPro" id="IPR036047">
    <property type="entry name" value="F-box-like_dom_sf"/>
</dbReference>
<sequence length="197" mass="22430">MAVNATFPEDVTLKILARLSVKSLKRFHCIQKSWLALIQNPEFAFAYITFSGAKAYPLVQRDNDVTKKPIISLLSNETLDVKSDDDDIVIWNPATKEFKLILDLEVDNLGREPYGCSSMLSLFNYFWDAVGFGHDSETDDYKVTPFPDRVFGNFYPTSKIAKFMEMDGCVARVFCSNHEEIDKDPNIKTSNGFFPKD</sequence>
<keyword evidence="1" id="KW-1185">Reference proteome</keyword>
<dbReference type="OrthoDB" id="5314306at2759"/>
<accession>A0A6P5ZHA4</accession>
<dbReference type="AlphaFoldDB" id="A0A6P5ZHA4"/>
<organism evidence="1 2">
    <name type="scientific">Durio zibethinus</name>
    <name type="common">Durian</name>
    <dbReference type="NCBI Taxonomy" id="66656"/>
    <lineage>
        <taxon>Eukaryota</taxon>
        <taxon>Viridiplantae</taxon>
        <taxon>Streptophyta</taxon>
        <taxon>Embryophyta</taxon>
        <taxon>Tracheophyta</taxon>
        <taxon>Spermatophyta</taxon>
        <taxon>Magnoliopsida</taxon>
        <taxon>eudicotyledons</taxon>
        <taxon>Gunneridae</taxon>
        <taxon>Pentapetalae</taxon>
        <taxon>rosids</taxon>
        <taxon>malvids</taxon>
        <taxon>Malvales</taxon>
        <taxon>Malvaceae</taxon>
        <taxon>Helicteroideae</taxon>
        <taxon>Durio</taxon>
    </lineage>
</organism>
<proteinExistence type="predicted"/>
<dbReference type="InterPro" id="IPR050796">
    <property type="entry name" value="SCF_F-box_component"/>
</dbReference>
<evidence type="ECO:0000313" key="2">
    <source>
        <dbReference type="RefSeq" id="XP_022752243.1"/>
    </source>
</evidence>
<gene>
    <name evidence="2" type="primary">LOC111300958</name>
</gene>
<dbReference type="PANTHER" id="PTHR31672">
    <property type="entry name" value="BNACNNG10540D PROTEIN"/>
    <property type="match status" value="1"/>
</dbReference>
<dbReference type="Proteomes" id="UP000515121">
    <property type="component" value="Unplaced"/>
</dbReference>